<dbReference type="KEGG" id="scor:J3U87_22585"/>
<keyword evidence="6 7" id="KW-0472">Membrane</keyword>
<dbReference type="Pfam" id="PF00664">
    <property type="entry name" value="ABC_membrane"/>
    <property type="match status" value="1"/>
</dbReference>
<feature type="transmembrane region" description="Helical" evidence="7">
    <location>
        <begin position="132"/>
        <end position="153"/>
    </location>
</feature>
<dbReference type="Gene3D" id="3.40.50.300">
    <property type="entry name" value="P-loop containing nucleotide triphosphate hydrolases"/>
    <property type="match status" value="1"/>
</dbReference>
<feature type="domain" description="ABC transmembrane type-1" evidence="9">
    <location>
        <begin position="28"/>
        <end position="301"/>
    </location>
</feature>
<dbReference type="Gene3D" id="1.20.1560.10">
    <property type="entry name" value="ABC transporter type 1, transmembrane domain"/>
    <property type="match status" value="1"/>
</dbReference>
<keyword evidence="3" id="KW-0547">Nucleotide-binding</keyword>
<feature type="domain" description="ABC transporter" evidence="8">
    <location>
        <begin position="339"/>
        <end position="564"/>
    </location>
</feature>
<dbReference type="SUPFAM" id="SSF90123">
    <property type="entry name" value="ABC transporter transmembrane region"/>
    <property type="match status" value="1"/>
</dbReference>
<feature type="transmembrane region" description="Helical" evidence="7">
    <location>
        <begin position="240"/>
        <end position="262"/>
    </location>
</feature>
<evidence type="ECO:0000256" key="4">
    <source>
        <dbReference type="ARBA" id="ARBA00022840"/>
    </source>
</evidence>
<evidence type="ECO:0000259" key="8">
    <source>
        <dbReference type="PROSITE" id="PS50893"/>
    </source>
</evidence>
<feature type="transmembrane region" description="Helical" evidence="7">
    <location>
        <begin position="159"/>
        <end position="177"/>
    </location>
</feature>
<dbReference type="InterPro" id="IPR039421">
    <property type="entry name" value="Type_1_exporter"/>
</dbReference>
<evidence type="ECO:0000256" key="5">
    <source>
        <dbReference type="ARBA" id="ARBA00022989"/>
    </source>
</evidence>
<keyword evidence="11" id="KW-1185">Reference proteome</keyword>
<dbReference type="SUPFAM" id="SSF52540">
    <property type="entry name" value="P-loop containing nucleoside triphosphate hydrolases"/>
    <property type="match status" value="1"/>
</dbReference>
<comment type="subcellular location">
    <subcellularLocation>
        <location evidence="1">Cell membrane</location>
        <topology evidence="1">Multi-pass membrane protein</topology>
    </subcellularLocation>
</comment>
<evidence type="ECO:0000313" key="10">
    <source>
        <dbReference type="EMBL" id="QTD48377.1"/>
    </source>
</evidence>
<dbReference type="InterPro" id="IPR003439">
    <property type="entry name" value="ABC_transporter-like_ATP-bd"/>
</dbReference>
<dbReference type="InterPro" id="IPR017871">
    <property type="entry name" value="ABC_transporter-like_CS"/>
</dbReference>
<dbReference type="GO" id="GO:0005886">
    <property type="term" value="C:plasma membrane"/>
    <property type="evidence" value="ECO:0007669"/>
    <property type="project" value="UniProtKB-SubCell"/>
</dbReference>
<accession>A0A8A4TFS6</accession>
<dbReference type="Proteomes" id="UP000663929">
    <property type="component" value="Chromosome"/>
</dbReference>
<dbReference type="NCBIfam" id="TIGR01194">
    <property type="entry name" value="cyc_pep_trnsptr"/>
    <property type="match status" value="1"/>
</dbReference>
<evidence type="ECO:0000256" key="3">
    <source>
        <dbReference type="ARBA" id="ARBA00022741"/>
    </source>
</evidence>
<dbReference type="PROSITE" id="PS00211">
    <property type="entry name" value="ABC_TRANSPORTER_1"/>
    <property type="match status" value="1"/>
</dbReference>
<protein>
    <submittedName>
        <fullName evidence="10">Cyclic peptide export ABC transporter</fullName>
    </submittedName>
</protein>
<dbReference type="InterPro" id="IPR005898">
    <property type="entry name" value="Cyc_pep_transpt_SyrD/YojI"/>
</dbReference>
<evidence type="ECO:0000256" key="6">
    <source>
        <dbReference type="ARBA" id="ARBA00023136"/>
    </source>
</evidence>
<dbReference type="GO" id="GO:0015833">
    <property type="term" value="P:peptide transport"/>
    <property type="evidence" value="ECO:0007669"/>
    <property type="project" value="InterPro"/>
</dbReference>
<dbReference type="CDD" id="cd03228">
    <property type="entry name" value="ABCC_MRP_Like"/>
    <property type="match status" value="1"/>
</dbReference>
<dbReference type="EMBL" id="CP071793">
    <property type="protein sequence ID" value="QTD48377.1"/>
    <property type="molecule type" value="Genomic_DNA"/>
</dbReference>
<dbReference type="InterPro" id="IPR027417">
    <property type="entry name" value="P-loop_NTPase"/>
</dbReference>
<dbReference type="PROSITE" id="PS50893">
    <property type="entry name" value="ABC_TRANSPORTER_2"/>
    <property type="match status" value="1"/>
</dbReference>
<dbReference type="AlphaFoldDB" id="A0A8A4TFS6"/>
<dbReference type="GO" id="GO:0034040">
    <property type="term" value="F:ATPase-coupled lipid transmembrane transporter activity"/>
    <property type="evidence" value="ECO:0007669"/>
    <property type="project" value="TreeGrafter"/>
</dbReference>
<feature type="transmembrane region" description="Helical" evidence="7">
    <location>
        <begin position="24"/>
        <end position="47"/>
    </location>
</feature>
<reference evidence="10" key="1">
    <citation type="submission" date="2021-03" db="EMBL/GenBank/DDBJ databases">
        <title>Acanthopleuribacteraceae sp. M133.</title>
        <authorList>
            <person name="Wang G."/>
        </authorList>
    </citation>
    <scope>NUCLEOTIDE SEQUENCE</scope>
    <source>
        <strain evidence="10">M133</strain>
    </source>
</reference>
<dbReference type="GO" id="GO:0016887">
    <property type="term" value="F:ATP hydrolysis activity"/>
    <property type="evidence" value="ECO:0007669"/>
    <property type="project" value="InterPro"/>
</dbReference>
<organism evidence="10 11">
    <name type="scientific">Sulfidibacter corallicola</name>
    <dbReference type="NCBI Taxonomy" id="2818388"/>
    <lineage>
        <taxon>Bacteria</taxon>
        <taxon>Pseudomonadati</taxon>
        <taxon>Acidobacteriota</taxon>
        <taxon>Holophagae</taxon>
        <taxon>Acanthopleuribacterales</taxon>
        <taxon>Acanthopleuribacteraceae</taxon>
        <taxon>Sulfidibacter</taxon>
    </lineage>
</organism>
<evidence type="ECO:0000256" key="7">
    <source>
        <dbReference type="SAM" id="Phobius"/>
    </source>
</evidence>
<dbReference type="Pfam" id="PF00005">
    <property type="entry name" value="ABC_tran"/>
    <property type="match status" value="1"/>
</dbReference>
<dbReference type="SMART" id="SM00382">
    <property type="entry name" value="AAA"/>
    <property type="match status" value="1"/>
</dbReference>
<dbReference type="GO" id="GO:0140359">
    <property type="term" value="F:ABC-type transporter activity"/>
    <property type="evidence" value="ECO:0007669"/>
    <property type="project" value="InterPro"/>
</dbReference>
<dbReference type="RefSeq" id="WP_237378031.1">
    <property type="nucleotide sequence ID" value="NZ_CP071793.1"/>
</dbReference>
<dbReference type="GO" id="GO:1904680">
    <property type="term" value="F:peptide transmembrane transporter activity"/>
    <property type="evidence" value="ECO:0007669"/>
    <property type="project" value="InterPro"/>
</dbReference>
<evidence type="ECO:0000313" key="11">
    <source>
        <dbReference type="Proteomes" id="UP000663929"/>
    </source>
</evidence>
<sequence length="564" mass="63388">MELLRFYLKYWKKRGKEQNSKLKILLYFVILTSVLSGVGNTVLLAIINEVIHSPDYTQAILWTFVGLCIGVPVVRSFSEALLNMFSMRVICDMQTHFCYSLMATPQQVLEEQGSAKITPIIAEDLKVLADSLLAFIMICLHASIVVSCLAYMGWLSWQLLIFLLVIMTVGIAIYQAITMRGQRHFFTARKHYGRVFKNLETLTSGSKELKLHQPRRNDFVHKLFVPAVETFRRSVVVGNAVYGAARGIGSILMFVCIGAIIFGARGFMEVSAEVVSGFTLTVMFMIAPLEALMVRLVSMDKAKASLRKIDEFSAAIEEHQELNSGVDAEVEPMPEFQSLAFEDVEHEYSAVEQAKHNHFTLGPVSFRVEAGEVCLVCGGNGSGKTTLAKLLSGLYTPTAGKVRYNGMTIDRDNIEAYRQCFSAVFVDFHLFDTLLGIDYPEHSEQATELLAKLQIEHKVEIDDEGRLSTIDLSQGQRKRLALLTSILEDRQIYIFDEWTANQDPQFRGEFYHTILPMLKERGKTVIVITHDEKFFDCGDHVIKLDMGKIQHDSLPVAAPALVET</sequence>
<name>A0A8A4TFS6_SULCO</name>
<feature type="transmembrane region" description="Helical" evidence="7">
    <location>
        <begin position="59"/>
        <end position="78"/>
    </location>
</feature>
<keyword evidence="2 7" id="KW-0812">Transmembrane</keyword>
<evidence type="ECO:0000259" key="9">
    <source>
        <dbReference type="PROSITE" id="PS50929"/>
    </source>
</evidence>
<evidence type="ECO:0000256" key="1">
    <source>
        <dbReference type="ARBA" id="ARBA00004651"/>
    </source>
</evidence>
<dbReference type="InterPro" id="IPR003593">
    <property type="entry name" value="AAA+_ATPase"/>
</dbReference>
<dbReference type="InterPro" id="IPR036640">
    <property type="entry name" value="ABC1_TM_sf"/>
</dbReference>
<dbReference type="PANTHER" id="PTHR24221:SF654">
    <property type="entry name" value="ATP-BINDING CASSETTE SUB-FAMILY B MEMBER 6"/>
    <property type="match status" value="1"/>
</dbReference>
<evidence type="ECO:0000256" key="2">
    <source>
        <dbReference type="ARBA" id="ARBA00022692"/>
    </source>
</evidence>
<dbReference type="InterPro" id="IPR011527">
    <property type="entry name" value="ABC1_TM_dom"/>
</dbReference>
<dbReference type="PANTHER" id="PTHR24221">
    <property type="entry name" value="ATP-BINDING CASSETTE SUB-FAMILY B"/>
    <property type="match status" value="1"/>
</dbReference>
<keyword evidence="4" id="KW-0067">ATP-binding</keyword>
<keyword evidence="5 7" id="KW-1133">Transmembrane helix</keyword>
<dbReference type="GO" id="GO:0005524">
    <property type="term" value="F:ATP binding"/>
    <property type="evidence" value="ECO:0007669"/>
    <property type="project" value="UniProtKB-KW"/>
</dbReference>
<gene>
    <name evidence="10" type="ORF">J3U87_22585</name>
</gene>
<proteinExistence type="predicted"/>
<dbReference type="PROSITE" id="PS50929">
    <property type="entry name" value="ABC_TM1F"/>
    <property type="match status" value="1"/>
</dbReference>
<feature type="transmembrane region" description="Helical" evidence="7">
    <location>
        <begin position="274"/>
        <end position="298"/>
    </location>
</feature>